<gene>
    <name evidence="1" type="ORF">Q7A36_29240</name>
</gene>
<keyword evidence="2" id="KW-1185">Reference proteome</keyword>
<reference evidence="1 2" key="1">
    <citation type="submission" date="2023-08" db="EMBL/GenBank/DDBJ databases">
        <title>The draft genome sequence of Paracraurococcus sp. LOR1-02.</title>
        <authorList>
            <person name="Kingkaew E."/>
            <person name="Tanasupawat S."/>
        </authorList>
    </citation>
    <scope>NUCLEOTIDE SEQUENCE [LARGE SCALE GENOMIC DNA]</scope>
    <source>
        <strain evidence="1 2">LOR1-02</strain>
    </source>
</reference>
<dbReference type="RefSeq" id="WP_305107319.1">
    <property type="nucleotide sequence ID" value="NZ_JAUTWS010000048.1"/>
</dbReference>
<accession>A0ABT9E906</accession>
<dbReference type="EMBL" id="JAUTWS010000048">
    <property type="protein sequence ID" value="MDO9712463.1"/>
    <property type="molecule type" value="Genomic_DNA"/>
</dbReference>
<evidence type="ECO:0000313" key="1">
    <source>
        <dbReference type="EMBL" id="MDO9712463.1"/>
    </source>
</evidence>
<protein>
    <submittedName>
        <fullName evidence="1">Uncharacterized protein</fullName>
    </submittedName>
</protein>
<dbReference type="Proteomes" id="UP001243009">
    <property type="component" value="Unassembled WGS sequence"/>
</dbReference>
<comment type="caution">
    <text evidence="1">The sequence shown here is derived from an EMBL/GenBank/DDBJ whole genome shotgun (WGS) entry which is preliminary data.</text>
</comment>
<organism evidence="1 2">
    <name type="scientific">Paracraurococcus lichenis</name>
    <dbReference type="NCBI Taxonomy" id="3064888"/>
    <lineage>
        <taxon>Bacteria</taxon>
        <taxon>Pseudomonadati</taxon>
        <taxon>Pseudomonadota</taxon>
        <taxon>Alphaproteobacteria</taxon>
        <taxon>Acetobacterales</taxon>
        <taxon>Roseomonadaceae</taxon>
        <taxon>Paracraurococcus</taxon>
    </lineage>
</organism>
<sequence>MLLLLSAAATGLAVVWDQRVVVVSVWTNEASHSYEVDPQRAAKVLAGLMRATGGVAAAAWRYDFPRNSRHLVLAATRTGQSVLDGMDLVPILRSGSHVSARVLAEMWAGSVPCIEITNDASVDVKFITAETGATIYCITGVRTGDGDVRGSVMVFLTDKPTDQGFVTEALRAAALGLLRRT</sequence>
<proteinExistence type="predicted"/>
<evidence type="ECO:0000313" key="2">
    <source>
        <dbReference type="Proteomes" id="UP001243009"/>
    </source>
</evidence>
<name>A0ABT9E906_9PROT</name>